<feature type="transmembrane region" description="Helical" evidence="1">
    <location>
        <begin position="266"/>
        <end position="284"/>
    </location>
</feature>
<dbReference type="AlphaFoldDB" id="A0A7G9LQ78"/>
<reference evidence="2 3" key="1">
    <citation type="journal article" date="2020" name="Front. Microbiol.">
        <title>Genomic Analysis and Antimicrobial Resistance of Aliarcobacter cryaerophilus Strains From German Water Poultry.</title>
        <authorList>
            <person name="Muller E."/>
            <person name="Hotzel H."/>
            <person name="Ahlers C."/>
            <person name="Hanel I."/>
            <person name="Tomaso H."/>
            <person name="Abdel-Glil M.Y."/>
        </authorList>
    </citation>
    <scope>NUCLEOTIDE SEQUENCE [LARGE SCALE GENOMIC DNA]</scope>
    <source>
        <strain evidence="2 3">16CS1285-4</strain>
    </source>
</reference>
<gene>
    <name evidence="2" type="ORF">HOO34_03385</name>
</gene>
<evidence type="ECO:0000313" key="2">
    <source>
        <dbReference type="EMBL" id="QNM90777.1"/>
    </source>
</evidence>
<keyword evidence="1" id="KW-0472">Membrane</keyword>
<dbReference type="RefSeq" id="WP_187474978.1">
    <property type="nucleotide sequence ID" value="NZ_CP060693.1"/>
</dbReference>
<feature type="transmembrane region" description="Helical" evidence="1">
    <location>
        <begin position="27"/>
        <end position="45"/>
    </location>
</feature>
<sequence>MIAYYFSFFTIFLSNLINLKLAKDSKFFIYSLFGFFLIFFIGFRHEIGGDWTVYLNHFENFDNSSIFSIFKSWDIGYAFFEYISSVFGFGIYGVNTLCSIFFTLSFLYFIKIFNLKLSRALLIAFPYLIMVVAMGYSRHGVAIGFIMVFFALLYQKKLLKSLVFLLLATLFHKTAIVSIIVLFLNRRFINFKTIVISIPFFVLGPYILLPRLEGFYINYFLEQMQPSGAVIRILINITASIVLIIFAKRYKNIFGENDFEFWKPFIYISIVMFLFAIFLNFGIYSEHWISYNNLLFMDNLK</sequence>
<keyword evidence="1" id="KW-1133">Transmembrane helix</keyword>
<feature type="transmembrane region" description="Helical" evidence="1">
    <location>
        <begin position="229"/>
        <end position="246"/>
    </location>
</feature>
<dbReference type="Pfam" id="PF14897">
    <property type="entry name" value="EpsG"/>
    <property type="match status" value="1"/>
</dbReference>
<feature type="transmembrane region" description="Helical" evidence="1">
    <location>
        <begin position="122"/>
        <end position="155"/>
    </location>
</feature>
<keyword evidence="1" id="KW-0812">Transmembrane</keyword>
<evidence type="ECO:0000256" key="1">
    <source>
        <dbReference type="SAM" id="Phobius"/>
    </source>
</evidence>
<evidence type="ECO:0000313" key="3">
    <source>
        <dbReference type="Proteomes" id="UP000515842"/>
    </source>
</evidence>
<proteinExistence type="predicted"/>
<name>A0A7G9LQ78_9BACT</name>
<feature type="transmembrane region" description="Helical" evidence="1">
    <location>
        <begin position="161"/>
        <end position="184"/>
    </location>
</feature>
<accession>A0A7G9LQ78</accession>
<dbReference type="EMBL" id="CP060693">
    <property type="protein sequence ID" value="QNM90777.1"/>
    <property type="molecule type" value="Genomic_DNA"/>
</dbReference>
<feature type="transmembrane region" description="Helical" evidence="1">
    <location>
        <begin position="89"/>
        <end position="110"/>
    </location>
</feature>
<dbReference type="Proteomes" id="UP000515842">
    <property type="component" value="Chromosome"/>
</dbReference>
<feature type="transmembrane region" description="Helical" evidence="1">
    <location>
        <begin position="191"/>
        <end position="209"/>
    </location>
</feature>
<organism evidence="2 3">
    <name type="scientific">Aliarcobacter cryaerophilus</name>
    <dbReference type="NCBI Taxonomy" id="28198"/>
    <lineage>
        <taxon>Bacteria</taxon>
        <taxon>Pseudomonadati</taxon>
        <taxon>Campylobacterota</taxon>
        <taxon>Epsilonproteobacteria</taxon>
        <taxon>Campylobacterales</taxon>
        <taxon>Arcobacteraceae</taxon>
        <taxon>Aliarcobacter</taxon>
    </lineage>
</organism>
<protein>
    <submittedName>
        <fullName evidence="2">EpsG family protein</fullName>
    </submittedName>
</protein>
<dbReference type="InterPro" id="IPR049458">
    <property type="entry name" value="EpsG-like"/>
</dbReference>